<gene>
    <name evidence="1" type="ORF">CEXT_574741</name>
</gene>
<reference evidence="1 2" key="1">
    <citation type="submission" date="2021-06" db="EMBL/GenBank/DDBJ databases">
        <title>Caerostris extrusa draft genome.</title>
        <authorList>
            <person name="Kono N."/>
            <person name="Arakawa K."/>
        </authorList>
    </citation>
    <scope>NUCLEOTIDE SEQUENCE [LARGE SCALE GENOMIC DNA]</scope>
</reference>
<organism evidence="1 2">
    <name type="scientific">Caerostris extrusa</name>
    <name type="common">Bark spider</name>
    <name type="synonym">Caerostris bankana</name>
    <dbReference type="NCBI Taxonomy" id="172846"/>
    <lineage>
        <taxon>Eukaryota</taxon>
        <taxon>Metazoa</taxon>
        <taxon>Ecdysozoa</taxon>
        <taxon>Arthropoda</taxon>
        <taxon>Chelicerata</taxon>
        <taxon>Arachnida</taxon>
        <taxon>Araneae</taxon>
        <taxon>Araneomorphae</taxon>
        <taxon>Entelegynae</taxon>
        <taxon>Araneoidea</taxon>
        <taxon>Araneidae</taxon>
        <taxon>Caerostris</taxon>
    </lineage>
</organism>
<dbReference type="AlphaFoldDB" id="A0AAV4U4Y3"/>
<accession>A0AAV4U4Y3</accession>
<proteinExistence type="predicted"/>
<sequence length="194" mass="22465">MERGKRGKKKLFCDRTGIEVNKNIFFFLSWRSEKFCLPARLPILDGIDRKANFSLTITSRTLQFRFTIDFRMHVADTATLLEENGNRSQQKHLFFSLGRVRSSVCELVPDTRWNRSCDFYFFLPSVDGDTFARKQKTLWNSLRDIQEEPFIKERDLVRAISIGHFGTIEFGGKKPGLGFGLGFYLVTNGHILPD</sequence>
<name>A0AAV4U4Y3_CAEEX</name>
<evidence type="ECO:0000313" key="2">
    <source>
        <dbReference type="Proteomes" id="UP001054945"/>
    </source>
</evidence>
<dbReference type="EMBL" id="BPLR01012278">
    <property type="protein sequence ID" value="GIY52707.1"/>
    <property type="molecule type" value="Genomic_DNA"/>
</dbReference>
<protein>
    <submittedName>
        <fullName evidence="1">Uncharacterized protein</fullName>
    </submittedName>
</protein>
<keyword evidence="2" id="KW-1185">Reference proteome</keyword>
<dbReference type="Proteomes" id="UP001054945">
    <property type="component" value="Unassembled WGS sequence"/>
</dbReference>
<evidence type="ECO:0000313" key="1">
    <source>
        <dbReference type="EMBL" id="GIY52707.1"/>
    </source>
</evidence>
<comment type="caution">
    <text evidence="1">The sequence shown here is derived from an EMBL/GenBank/DDBJ whole genome shotgun (WGS) entry which is preliminary data.</text>
</comment>